<dbReference type="RefSeq" id="WP_011294685.1">
    <property type="nucleotide sequence ID" value="NC_008819.1"/>
</dbReference>
<dbReference type="eggNOG" id="COG1917">
    <property type="taxonomic scope" value="Bacteria"/>
</dbReference>
<keyword evidence="1" id="KW-0732">Signal</keyword>
<dbReference type="CDD" id="cd02236">
    <property type="entry name" value="cupin_CV2614-like"/>
    <property type="match status" value="1"/>
</dbReference>
<evidence type="ECO:0000259" key="2">
    <source>
        <dbReference type="Pfam" id="PF07883"/>
    </source>
</evidence>
<evidence type="ECO:0000313" key="3">
    <source>
        <dbReference type="EMBL" id="ABM75947.1"/>
    </source>
</evidence>
<feature type="chain" id="PRO_5002642920" description="Cupin type-2 domain-containing protein" evidence="1">
    <location>
        <begin position="20"/>
        <end position="143"/>
    </location>
</feature>
<gene>
    <name evidence="3" type="ordered locus">NATL1_13891</name>
</gene>
<dbReference type="KEGG" id="pme:NATL1_13891"/>
<accession>A2C387</accession>
<feature type="domain" description="Cupin type-2" evidence="2">
    <location>
        <begin position="65"/>
        <end position="128"/>
    </location>
</feature>
<reference evidence="4" key="1">
    <citation type="journal article" date="2007" name="PLoS Genet.">
        <title>Patterns and implications of gene gain and loss in the evolution of Prochlorococcus.</title>
        <authorList>
            <person name="Kettler G.C."/>
            <person name="Martiny A.C."/>
            <person name="Huang K."/>
            <person name="Zucker J."/>
            <person name="Coleman M.L."/>
            <person name="Rodrigue S."/>
            <person name="Chen F."/>
            <person name="Lapidus A."/>
            <person name="Ferriera S."/>
            <person name="Johnson J."/>
            <person name="Steglich C."/>
            <person name="Church G.M."/>
            <person name="Richardson P."/>
            <person name="Chisholm S.W."/>
        </authorList>
    </citation>
    <scope>NUCLEOTIDE SEQUENCE [LARGE SCALE GENOMIC DNA]</scope>
    <source>
        <strain evidence="4">NATL1A</strain>
    </source>
</reference>
<dbReference type="EMBL" id="CP000553">
    <property type="protein sequence ID" value="ABM75947.1"/>
    <property type="molecule type" value="Genomic_DNA"/>
</dbReference>
<evidence type="ECO:0000256" key="1">
    <source>
        <dbReference type="SAM" id="SignalP"/>
    </source>
</evidence>
<organism evidence="3 4">
    <name type="scientific">Prochlorococcus marinus (strain NATL1A)</name>
    <dbReference type="NCBI Taxonomy" id="167555"/>
    <lineage>
        <taxon>Bacteria</taxon>
        <taxon>Bacillati</taxon>
        <taxon>Cyanobacteriota</taxon>
        <taxon>Cyanophyceae</taxon>
        <taxon>Synechococcales</taxon>
        <taxon>Prochlorococcaceae</taxon>
        <taxon>Prochlorococcus</taxon>
    </lineage>
</organism>
<dbReference type="InterPro" id="IPR011051">
    <property type="entry name" value="RmlC_Cupin_sf"/>
</dbReference>
<name>A2C387_PROM1</name>
<dbReference type="InterPro" id="IPR014710">
    <property type="entry name" value="RmlC-like_jellyroll"/>
</dbReference>
<sequence length="143" mass="15345">MRRILLLALTAGISIPIVACSPKKQTSIEPVVVETLISATESWNGDSFKYPRGKAEMKLEKITAQAGFKTPLHLHPQPGIIYVQRGTLYCETSDGQSLTLGAGESFASSQDTAHYCQNIGDEEMVVFSASAGAKGKKTTVPTE</sequence>
<dbReference type="SUPFAM" id="SSF51182">
    <property type="entry name" value="RmlC-like cupins"/>
    <property type="match status" value="1"/>
</dbReference>
<dbReference type="AlphaFoldDB" id="A2C387"/>
<dbReference type="Gene3D" id="2.60.120.10">
    <property type="entry name" value="Jelly Rolls"/>
    <property type="match status" value="1"/>
</dbReference>
<protein>
    <recommendedName>
        <fullName evidence="2">Cupin type-2 domain-containing protein</fullName>
    </recommendedName>
</protein>
<dbReference type="HOGENOM" id="CLU_136176_1_1_3"/>
<dbReference type="InterPro" id="IPR013096">
    <property type="entry name" value="Cupin_2"/>
</dbReference>
<evidence type="ECO:0000313" key="4">
    <source>
        <dbReference type="Proteomes" id="UP000002592"/>
    </source>
</evidence>
<proteinExistence type="predicted"/>
<dbReference type="Pfam" id="PF07883">
    <property type="entry name" value="Cupin_2"/>
    <property type="match status" value="1"/>
</dbReference>
<dbReference type="Proteomes" id="UP000002592">
    <property type="component" value="Chromosome"/>
</dbReference>
<feature type="signal peptide" evidence="1">
    <location>
        <begin position="1"/>
        <end position="19"/>
    </location>
</feature>